<dbReference type="Pfam" id="PF10672">
    <property type="entry name" value="Methyltrans_SAM"/>
    <property type="match status" value="1"/>
</dbReference>
<comment type="subcellular location">
    <subcellularLocation>
        <location evidence="1">Cytoplasm</location>
    </subcellularLocation>
</comment>
<feature type="domain" description="S-adenosylmethionine-dependent methyltransferase" evidence="7">
    <location>
        <begin position="169"/>
        <end position="351"/>
    </location>
</feature>
<dbReference type="InterPro" id="IPR041532">
    <property type="entry name" value="RlmI-like_PUA"/>
</dbReference>
<keyword evidence="2" id="KW-0963">Cytoplasm</keyword>
<dbReference type="EMBL" id="CP003532">
    <property type="protein sequence ID" value="AFK07025.1"/>
    <property type="molecule type" value="Genomic_DNA"/>
</dbReference>
<dbReference type="InterPro" id="IPR019614">
    <property type="entry name" value="SAM-dep_methyl-trfase"/>
</dbReference>
<dbReference type="AlphaFoldDB" id="I2F522"/>
<dbReference type="InterPro" id="IPR015947">
    <property type="entry name" value="PUA-like_sf"/>
</dbReference>
<keyword evidence="10" id="KW-1185">Reference proteome</keyword>
<proteinExistence type="inferred from homology"/>
<dbReference type="RefSeq" id="WP_014730985.1">
    <property type="nucleotide sequence ID" value="NC_017934.1"/>
</dbReference>
<dbReference type="SUPFAM" id="SSF88697">
    <property type="entry name" value="PUA domain-like"/>
    <property type="match status" value="1"/>
</dbReference>
<keyword evidence="5" id="KW-0949">S-adenosyl-L-methionine</keyword>
<dbReference type="GeneID" id="87107141"/>
<dbReference type="CDD" id="cd11572">
    <property type="entry name" value="RlmI_M_like"/>
    <property type="match status" value="1"/>
</dbReference>
<dbReference type="STRING" id="660470.Theba_1337"/>
<dbReference type="PANTHER" id="PTHR42873:SF1">
    <property type="entry name" value="S-ADENOSYLMETHIONINE-DEPENDENT METHYLTRANSFERASE DOMAIN-CONTAINING PROTEIN"/>
    <property type="match status" value="1"/>
</dbReference>
<gene>
    <name evidence="9" type="ORF">Theba_1337</name>
</gene>
<evidence type="ECO:0000256" key="5">
    <source>
        <dbReference type="ARBA" id="ARBA00022691"/>
    </source>
</evidence>
<dbReference type="GO" id="GO:0003723">
    <property type="term" value="F:RNA binding"/>
    <property type="evidence" value="ECO:0007669"/>
    <property type="project" value="InterPro"/>
</dbReference>
<dbReference type="Gene3D" id="3.40.50.150">
    <property type="entry name" value="Vaccinia Virus protein VP39"/>
    <property type="match status" value="1"/>
</dbReference>
<dbReference type="KEGG" id="mpg:Theba_1337"/>
<dbReference type="Pfam" id="PF17785">
    <property type="entry name" value="PUA_3"/>
    <property type="match status" value="1"/>
</dbReference>
<dbReference type="InterPro" id="IPR036974">
    <property type="entry name" value="PUA_sf"/>
</dbReference>
<dbReference type="InterPro" id="IPR029063">
    <property type="entry name" value="SAM-dependent_MTases_sf"/>
</dbReference>
<evidence type="ECO:0000256" key="2">
    <source>
        <dbReference type="ARBA" id="ARBA00022490"/>
    </source>
</evidence>
<comment type="similarity">
    <text evidence="6">Belongs to the methyltransferase superfamily. RlmI family.</text>
</comment>
<sequence>MLIARIKKGKEGKVLNSYPWIFKDEIMSLEGPTDKVCEVNVFSAGYEFLGKGFFSPFSSRAIMVLTNKDEELGEGFFGRLLSNALRKRERLFSRPFYRLVHGEGDRLPGLVIDRYGEIIAMQFRNLIIQQKREMILRLLRDIVKPNGIYERSDFEMGVDEKIERHTGLIFGEVPDSIEIEENGLKYLVDVKNSQKTGFFYDQRDSRTFCRKITEELSLKKGLDLFSFTGGFGLNMACSGADAICVDKSGDDLEQGRMNSVVNKLDNKLQFVQSDVLDFLAGFEKKDYFDIVVVDPPSFVKHRKELPHGISLFKRLVEGTLPLVKDGGVLGLCTCAYNIGIDHLVESVRRSTERTGITFSHLTITLQSPDHPWLVEVPESLYLKCLWGLVEKE</sequence>
<accession>I2F522</accession>
<name>I2F522_9BACT</name>
<dbReference type="GO" id="GO:0032259">
    <property type="term" value="P:methylation"/>
    <property type="evidence" value="ECO:0007669"/>
    <property type="project" value="UniProtKB-KW"/>
</dbReference>
<dbReference type="CDD" id="cd02440">
    <property type="entry name" value="AdoMet_MTases"/>
    <property type="match status" value="1"/>
</dbReference>
<dbReference type="Gene3D" id="2.30.130.10">
    <property type="entry name" value="PUA domain"/>
    <property type="match status" value="1"/>
</dbReference>
<evidence type="ECO:0000259" key="8">
    <source>
        <dbReference type="Pfam" id="PF17785"/>
    </source>
</evidence>
<evidence type="ECO:0000313" key="10">
    <source>
        <dbReference type="Proteomes" id="UP000002881"/>
    </source>
</evidence>
<dbReference type="HOGENOM" id="CLU_014042_0_0_0"/>
<evidence type="ECO:0000259" key="7">
    <source>
        <dbReference type="Pfam" id="PF10672"/>
    </source>
</evidence>
<reference evidence="9 10" key="1">
    <citation type="journal article" date="2012" name="Genome Biol. Evol.">
        <title>Genome Sequence of the Mesophilic Thermotogales Bacterium Mesotoga prima MesG1.Ag.4.2 Reveals the Largest Thermotogales Genome To Date.</title>
        <authorList>
            <person name="Zhaxybayeva O."/>
            <person name="Swithers K.S."/>
            <person name="Foght J."/>
            <person name="Green A.G."/>
            <person name="Bruce D."/>
            <person name="Detter C."/>
            <person name="Han S."/>
            <person name="Teshima H."/>
            <person name="Han J."/>
            <person name="Woyke T."/>
            <person name="Pitluck S."/>
            <person name="Nolan M."/>
            <person name="Ivanova N."/>
            <person name="Pati A."/>
            <person name="Land M.L."/>
            <person name="Dlutek M."/>
            <person name="Doolittle W.F."/>
            <person name="Noll K.M."/>
            <person name="Nesbo C.L."/>
        </authorList>
    </citation>
    <scope>NUCLEOTIDE SEQUENCE [LARGE SCALE GENOMIC DNA]</scope>
    <source>
        <strain evidence="10">mesG1.Ag.4.2</strain>
    </source>
</reference>
<evidence type="ECO:0000256" key="4">
    <source>
        <dbReference type="ARBA" id="ARBA00022679"/>
    </source>
</evidence>
<evidence type="ECO:0000256" key="3">
    <source>
        <dbReference type="ARBA" id="ARBA00022603"/>
    </source>
</evidence>
<keyword evidence="3 9" id="KW-0489">Methyltransferase</keyword>
<evidence type="ECO:0000256" key="1">
    <source>
        <dbReference type="ARBA" id="ARBA00004496"/>
    </source>
</evidence>
<dbReference type="PANTHER" id="PTHR42873">
    <property type="entry name" value="RIBOSOMAL RNA LARGE SUBUNIT METHYLTRANSFERASE"/>
    <property type="match status" value="1"/>
</dbReference>
<dbReference type="Gene3D" id="3.30.750.80">
    <property type="entry name" value="RNA methyltransferase domain (HRMD) like"/>
    <property type="match status" value="1"/>
</dbReference>
<protein>
    <submittedName>
        <fullName evidence="9">Putative SAM-dependent methyltransferase</fullName>
    </submittedName>
</protein>
<dbReference type="GO" id="GO:0005737">
    <property type="term" value="C:cytoplasm"/>
    <property type="evidence" value="ECO:0007669"/>
    <property type="project" value="UniProtKB-SubCell"/>
</dbReference>
<dbReference type="eggNOG" id="COG1092">
    <property type="taxonomic scope" value="Bacteria"/>
</dbReference>
<dbReference type="SUPFAM" id="SSF53335">
    <property type="entry name" value="S-adenosyl-L-methionine-dependent methyltransferases"/>
    <property type="match status" value="1"/>
</dbReference>
<dbReference type="CDD" id="cd21153">
    <property type="entry name" value="PUA_RlmI"/>
    <property type="match status" value="1"/>
</dbReference>
<dbReference type="GO" id="GO:0008168">
    <property type="term" value="F:methyltransferase activity"/>
    <property type="evidence" value="ECO:0007669"/>
    <property type="project" value="UniProtKB-KW"/>
</dbReference>
<feature type="domain" description="RlmI-like PUA" evidence="8">
    <location>
        <begin position="5"/>
        <end position="66"/>
    </location>
</feature>
<keyword evidence="4 9" id="KW-0808">Transferase</keyword>
<evidence type="ECO:0000256" key="6">
    <source>
        <dbReference type="ARBA" id="ARBA00038091"/>
    </source>
</evidence>
<dbReference type="Proteomes" id="UP000002881">
    <property type="component" value="Chromosome"/>
</dbReference>
<organism evidence="9 10">
    <name type="scientific">Mesotoga prima MesG1.Ag.4.2</name>
    <dbReference type="NCBI Taxonomy" id="660470"/>
    <lineage>
        <taxon>Bacteria</taxon>
        <taxon>Thermotogati</taxon>
        <taxon>Thermotogota</taxon>
        <taxon>Thermotogae</taxon>
        <taxon>Kosmotogales</taxon>
        <taxon>Kosmotogaceae</taxon>
        <taxon>Mesotoga</taxon>
    </lineage>
</organism>
<evidence type="ECO:0000313" key="9">
    <source>
        <dbReference type="EMBL" id="AFK07025.1"/>
    </source>
</evidence>